<dbReference type="AlphaFoldDB" id="A0A2I2AB60"/>
<dbReference type="Pfam" id="PF05521">
    <property type="entry name" value="Phage_HCP"/>
    <property type="match status" value="1"/>
</dbReference>
<sequence>MQDIKITRLNKRAKLGGYEAGVDENYSPIETFVEHATVWCAELAMTYKEVITSSGGARNGYKTIAIRHFPNLDKQWVVMLDDKTYTIETISQESGIHGFDILDLKLKKD</sequence>
<dbReference type="InterPro" id="IPR038666">
    <property type="entry name" value="SSP1_head-tail_sf"/>
</dbReference>
<evidence type="ECO:0008006" key="3">
    <source>
        <dbReference type="Google" id="ProtNLM"/>
    </source>
</evidence>
<comment type="caution">
    <text evidence="1">The sequence shown here is derived from an EMBL/GenBank/DDBJ whole genome shotgun (WGS) entry which is preliminary data.</text>
</comment>
<dbReference type="InterPro" id="IPR008767">
    <property type="entry name" value="Phage_SPP1_head-tail_adaptor"/>
</dbReference>
<proteinExistence type="predicted"/>
<gene>
    <name evidence="1" type="ORF">CYR79_05420</name>
</gene>
<dbReference type="EMBL" id="PKGI01000026">
    <property type="protein sequence ID" value="PLA76614.1"/>
    <property type="molecule type" value="Genomic_DNA"/>
</dbReference>
<dbReference type="Proteomes" id="UP000234579">
    <property type="component" value="Unassembled WGS sequence"/>
</dbReference>
<evidence type="ECO:0000313" key="2">
    <source>
        <dbReference type="Proteomes" id="UP000234579"/>
    </source>
</evidence>
<dbReference type="RefSeq" id="WP_101811756.1">
    <property type="nucleotide sequence ID" value="NZ_PKGI01000026.1"/>
</dbReference>
<accession>A0A2I2AB60</accession>
<dbReference type="NCBIfam" id="TIGR01563">
    <property type="entry name" value="gp16_SPP1"/>
    <property type="match status" value="1"/>
</dbReference>
<protein>
    <recommendedName>
        <fullName evidence="3">Head-tail adaptor protein</fullName>
    </recommendedName>
</protein>
<evidence type="ECO:0000313" key="1">
    <source>
        <dbReference type="EMBL" id="PLA76614.1"/>
    </source>
</evidence>
<organism evidence="1 2">
    <name type="scientific">Ligilactobacillus agilis</name>
    <dbReference type="NCBI Taxonomy" id="1601"/>
    <lineage>
        <taxon>Bacteria</taxon>
        <taxon>Bacillati</taxon>
        <taxon>Bacillota</taxon>
        <taxon>Bacilli</taxon>
        <taxon>Lactobacillales</taxon>
        <taxon>Lactobacillaceae</taxon>
        <taxon>Ligilactobacillus</taxon>
    </lineage>
</organism>
<reference evidence="2" key="1">
    <citation type="submission" date="2017-12" db="EMBL/GenBank/DDBJ databases">
        <authorList>
            <person name="Christensen H."/>
        </authorList>
    </citation>
    <scope>NUCLEOTIDE SEQUENCE [LARGE SCALE GENOMIC DNA]</scope>
    <source>
        <strain evidence="2">268A</strain>
    </source>
</reference>
<dbReference type="Gene3D" id="2.40.10.270">
    <property type="entry name" value="Bacteriophage SPP1 head-tail adaptor protein"/>
    <property type="match status" value="1"/>
</dbReference>
<name>A0A2I2AB60_9LACO</name>